<organism evidence="1 2">
    <name type="scientific">Brachionus plicatilis</name>
    <name type="common">Marine rotifer</name>
    <name type="synonym">Brachionus muelleri</name>
    <dbReference type="NCBI Taxonomy" id="10195"/>
    <lineage>
        <taxon>Eukaryota</taxon>
        <taxon>Metazoa</taxon>
        <taxon>Spiralia</taxon>
        <taxon>Gnathifera</taxon>
        <taxon>Rotifera</taxon>
        <taxon>Eurotatoria</taxon>
        <taxon>Monogononta</taxon>
        <taxon>Pseudotrocha</taxon>
        <taxon>Ploima</taxon>
        <taxon>Brachionidae</taxon>
        <taxon>Brachionus</taxon>
    </lineage>
</organism>
<dbReference type="GO" id="GO:0006891">
    <property type="term" value="P:intra-Golgi vesicle-mediated transport"/>
    <property type="evidence" value="ECO:0007669"/>
    <property type="project" value="TreeGrafter"/>
</dbReference>
<dbReference type="PANTHER" id="PTHR13302:SF8">
    <property type="entry name" value="CONSERVED OLIGOMERIC GOLGI COMPLEX SUBUNIT 3"/>
    <property type="match status" value="1"/>
</dbReference>
<dbReference type="GO" id="GO:0005801">
    <property type="term" value="C:cis-Golgi network"/>
    <property type="evidence" value="ECO:0007669"/>
    <property type="project" value="InterPro"/>
</dbReference>
<dbReference type="InterPro" id="IPR007265">
    <property type="entry name" value="COG_su3"/>
</dbReference>
<protein>
    <submittedName>
        <fullName evidence="1">Conserved oligomeric Golgi complex subunit 3-like</fullName>
    </submittedName>
</protein>
<dbReference type="PANTHER" id="PTHR13302">
    <property type="entry name" value="CONSERVED OLIGOMERIC GOLGI COMPLEX COMPONENT 3"/>
    <property type="match status" value="1"/>
</dbReference>
<keyword evidence="2" id="KW-1185">Reference proteome</keyword>
<dbReference type="OrthoDB" id="296793at2759"/>
<dbReference type="Proteomes" id="UP000276133">
    <property type="component" value="Unassembled WGS sequence"/>
</dbReference>
<dbReference type="EMBL" id="REGN01013966">
    <property type="protein sequence ID" value="RMZ93247.1"/>
    <property type="molecule type" value="Genomic_DNA"/>
</dbReference>
<reference evidence="1 2" key="1">
    <citation type="journal article" date="2018" name="Sci. Rep.">
        <title>Genomic signatures of local adaptation to the degree of environmental predictability in rotifers.</title>
        <authorList>
            <person name="Franch-Gras L."/>
            <person name="Hahn C."/>
            <person name="Garcia-Roger E.M."/>
            <person name="Carmona M.J."/>
            <person name="Serra M."/>
            <person name="Gomez A."/>
        </authorList>
    </citation>
    <scope>NUCLEOTIDE SEQUENCE [LARGE SCALE GENOMIC DNA]</scope>
    <source>
        <strain evidence="1">HYR1</strain>
    </source>
</reference>
<gene>
    <name evidence="1" type="ORF">BpHYR1_053090</name>
</gene>
<dbReference type="GO" id="GO:0016020">
    <property type="term" value="C:membrane"/>
    <property type="evidence" value="ECO:0007669"/>
    <property type="project" value="InterPro"/>
</dbReference>
<evidence type="ECO:0000313" key="1">
    <source>
        <dbReference type="EMBL" id="RMZ93247.1"/>
    </source>
</evidence>
<sequence length="147" mass="16921">MVDSKREVDNHLKKTCEFFIQNVSEDLFGSIKQLIIKIQAVISMNSDANAPKVNLNQQPFAKPQKLQDIIAENYKHIKKKLPDIGKKMSLYLSNTEIEQIILKRVKSSLQQLYIEMSQIIKSNYSDEEQLIIACPAPEQISLWMTIV</sequence>
<dbReference type="GO" id="GO:0017119">
    <property type="term" value="C:Golgi transport complex"/>
    <property type="evidence" value="ECO:0007669"/>
    <property type="project" value="TreeGrafter"/>
</dbReference>
<proteinExistence type="predicted"/>
<dbReference type="STRING" id="10195.A0A3M7P395"/>
<dbReference type="GO" id="GO:0007030">
    <property type="term" value="P:Golgi organization"/>
    <property type="evidence" value="ECO:0007669"/>
    <property type="project" value="TreeGrafter"/>
</dbReference>
<comment type="caution">
    <text evidence="1">The sequence shown here is derived from an EMBL/GenBank/DDBJ whole genome shotgun (WGS) entry which is preliminary data.</text>
</comment>
<dbReference type="GO" id="GO:0006886">
    <property type="term" value="P:intracellular protein transport"/>
    <property type="evidence" value="ECO:0007669"/>
    <property type="project" value="InterPro"/>
</dbReference>
<dbReference type="AlphaFoldDB" id="A0A3M7P395"/>
<evidence type="ECO:0000313" key="2">
    <source>
        <dbReference type="Proteomes" id="UP000276133"/>
    </source>
</evidence>
<name>A0A3M7P395_BRAPC</name>
<accession>A0A3M7P395</accession>